<evidence type="ECO:0000256" key="1">
    <source>
        <dbReference type="SAM" id="MobiDB-lite"/>
    </source>
</evidence>
<proteinExistence type="predicted"/>
<comment type="caution">
    <text evidence="2">The sequence shown here is derived from an EMBL/GenBank/DDBJ whole genome shotgun (WGS) entry which is preliminary data.</text>
</comment>
<organism evidence="2 3">
    <name type="scientific">Chondromyces apiculatus DSM 436</name>
    <dbReference type="NCBI Taxonomy" id="1192034"/>
    <lineage>
        <taxon>Bacteria</taxon>
        <taxon>Pseudomonadati</taxon>
        <taxon>Myxococcota</taxon>
        <taxon>Polyangia</taxon>
        <taxon>Polyangiales</taxon>
        <taxon>Polyangiaceae</taxon>
        <taxon>Chondromyces</taxon>
    </lineage>
</organism>
<evidence type="ECO:0000313" key="2">
    <source>
        <dbReference type="EMBL" id="EYF00316.1"/>
    </source>
</evidence>
<feature type="region of interest" description="Disordered" evidence="1">
    <location>
        <begin position="120"/>
        <end position="141"/>
    </location>
</feature>
<accession>A0A017SVH8</accession>
<name>A0A017SVH8_9BACT</name>
<protein>
    <submittedName>
        <fullName evidence="2">Uncharacterized protein</fullName>
    </submittedName>
</protein>
<dbReference type="AlphaFoldDB" id="A0A017SVH8"/>
<dbReference type="Proteomes" id="UP000019678">
    <property type="component" value="Unassembled WGS sequence"/>
</dbReference>
<keyword evidence="3" id="KW-1185">Reference proteome</keyword>
<dbReference type="EMBL" id="ASRX01000116">
    <property type="protein sequence ID" value="EYF00316.1"/>
    <property type="molecule type" value="Genomic_DNA"/>
</dbReference>
<gene>
    <name evidence="2" type="ORF">CAP_0928</name>
</gene>
<reference evidence="2 3" key="1">
    <citation type="submission" date="2013-05" db="EMBL/GenBank/DDBJ databases">
        <title>Genome assembly of Chondromyces apiculatus DSM 436.</title>
        <authorList>
            <person name="Sharma G."/>
            <person name="Khatri I."/>
            <person name="Kaur C."/>
            <person name="Mayilraj S."/>
            <person name="Subramanian S."/>
        </authorList>
    </citation>
    <scope>NUCLEOTIDE SEQUENCE [LARGE SCALE GENOMIC DNA]</scope>
    <source>
        <strain evidence="2 3">DSM 436</strain>
    </source>
</reference>
<evidence type="ECO:0000313" key="3">
    <source>
        <dbReference type="Proteomes" id="UP000019678"/>
    </source>
</evidence>
<feature type="compositionally biased region" description="Basic and acidic residues" evidence="1">
    <location>
        <begin position="126"/>
        <end position="135"/>
    </location>
</feature>
<sequence length="141" mass="14803">MLTGDIGVGTSPDGRFIGGGLVRMTTTFEVGSEFALMARGATWGYQAGGFGLALDAGAYMRLWEGGSGGFAGAVNLGAPLGFTLTILGTVGSNDANSIGAVAGLDLLRLTLHRQAFTNWWPNPAPSHEERRDARAPGRRYW</sequence>